<sequence length="63" mass="7050">MSYRGTWVRNKNVTLGRVGKITLEQARQETARYLADAHEHGEQLAVPQGRKGATSPTLRAFII</sequence>
<accession>A0A0F4SLZ7</accession>
<dbReference type="AlphaFoldDB" id="A0A0F4SLZ7"/>
<evidence type="ECO:0000313" key="2">
    <source>
        <dbReference type="Proteomes" id="UP000033500"/>
    </source>
</evidence>
<protein>
    <recommendedName>
        <fullName evidence="3">Integrase</fullName>
    </recommendedName>
</protein>
<proteinExistence type="predicted"/>
<evidence type="ECO:0000313" key="1">
    <source>
        <dbReference type="EMBL" id="KJZ33176.1"/>
    </source>
</evidence>
<evidence type="ECO:0008006" key="3">
    <source>
        <dbReference type="Google" id="ProtNLM"/>
    </source>
</evidence>
<organism evidence="1 2">
    <name type="scientific">Pseudomonas fluorescens</name>
    <dbReference type="NCBI Taxonomy" id="294"/>
    <lineage>
        <taxon>Bacteria</taxon>
        <taxon>Pseudomonadati</taxon>
        <taxon>Pseudomonadota</taxon>
        <taxon>Gammaproteobacteria</taxon>
        <taxon>Pseudomonadales</taxon>
        <taxon>Pseudomonadaceae</taxon>
        <taxon>Pseudomonas</taxon>
    </lineage>
</organism>
<reference evidence="1 2" key="1">
    <citation type="submission" date="2015-03" db="EMBL/GenBank/DDBJ databases">
        <title>Comparative genomics of Pseudomonas insights into diversity of traits involved in vanlence and defense.</title>
        <authorList>
            <person name="Qin Y."/>
        </authorList>
    </citation>
    <scope>NUCLEOTIDE SEQUENCE [LARGE SCALE GENOMIC DNA]</scope>
    <source>
        <strain evidence="1 2">C3</strain>
    </source>
</reference>
<gene>
    <name evidence="1" type="ORF">VC34_30100</name>
</gene>
<name>A0A0F4SLZ7_PSEFL</name>
<dbReference type="Proteomes" id="UP000033500">
    <property type="component" value="Unassembled WGS sequence"/>
</dbReference>
<dbReference type="EMBL" id="LACD01000056">
    <property type="protein sequence ID" value="KJZ33176.1"/>
    <property type="molecule type" value="Genomic_DNA"/>
</dbReference>
<comment type="caution">
    <text evidence="1">The sequence shown here is derived from an EMBL/GenBank/DDBJ whole genome shotgun (WGS) entry which is preliminary data.</text>
</comment>
<dbReference type="PATRIC" id="fig|294.131.peg.5782"/>